<dbReference type="InterPro" id="IPR021109">
    <property type="entry name" value="Peptidase_aspartic_dom_sf"/>
</dbReference>
<evidence type="ECO:0000259" key="2">
    <source>
        <dbReference type="PROSITE" id="PS51767"/>
    </source>
</evidence>
<dbReference type="AlphaFoldDB" id="A0A8K0VUP6"/>
<keyword evidence="1" id="KW-1133">Transmembrane helix</keyword>
<feature type="transmembrane region" description="Helical" evidence="1">
    <location>
        <begin position="395"/>
        <end position="419"/>
    </location>
</feature>
<reference evidence="3" key="1">
    <citation type="journal article" date="2021" name="Nat. Commun.">
        <title>Genetic determinants of endophytism in the Arabidopsis root mycobiome.</title>
        <authorList>
            <person name="Mesny F."/>
            <person name="Miyauchi S."/>
            <person name="Thiergart T."/>
            <person name="Pickel B."/>
            <person name="Atanasova L."/>
            <person name="Karlsson M."/>
            <person name="Huettel B."/>
            <person name="Barry K.W."/>
            <person name="Haridas S."/>
            <person name="Chen C."/>
            <person name="Bauer D."/>
            <person name="Andreopoulos W."/>
            <person name="Pangilinan J."/>
            <person name="LaButti K."/>
            <person name="Riley R."/>
            <person name="Lipzen A."/>
            <person name="Clum A."/>
            <person name="Drula E."/>
            <person name="Henrissat B."/>
            <person name="Kohler A."/>
            <person name="Grigoriev I.V."/>
            <person name="Martin F.M."/>
            <person name="Hacquard S."/>
        </authorList>
    </citation>
    <scope>NUCLEOTIDE SEQUENCE</scope>
    <source>
        <strain evidence="3">MPI-SDFR-AT-0120</strain>
    </source>
</reference>
<keyword evidence="1" id="KW-0472">Membrane</keyword>
<accession>A0A8K0VUP6</accession>
<evidence type="ECO:0000313" key="3">
    <source>
        <dbReference type="EMBL" id="KAH7078200.1"/>
    </source>
</evidence>
<dbReference type="Proteomes" id="UP000813461">
    <property type="component" value="Unassembled WGS sequence"/>
</dbReference>
<feature type="domain" description="Peptidase A1" evidence="2">
    <location>
        <begin position="14"/>
        <end position="360"/>
    </location>
</feature>
<evidence type="ECO:0000256" key="1">
    <source>
        <dbReference type="SAM" id="Phobius"/>
    </source>
</evidence>
<keyword evidence="1" id="KW-0812">Transmembrane</keyword>
<keyword evidence="4" id="KW-1185">Reference proteome</keyword>
<dbReference type="InterPro" id="IPR033121">
    <property type="entry name" value="PEPTIDASE_A1"/>
</dbReference>
<protein>
    <submittedName>
        <fullName evidence="3">Aspartic peptidase domain-containing protein</fullName>
    </submittedName>
</protein>
<evidence type="ECO:0000313" key="4">
    <source>
        <dbReference type="Proteomes" id="UP000813461"/>
    </source>
</evidence>
<dbReference type="SUPFAM" id="SSF50630">
    <property type="entry name" value="Acid proteases"/>
    <property type="match status" value="1"/>
</dbReference>
<dbReference type="PROSITE" id="PS51767">
    <property type="entry name" value="PEPTIDASE_A1"/>
    <property type="match status" value="1"/>
</dbReference>
<comment type="caution">
    <text evidence="3">The sequence shown here is derived from an EMBL/GenBank/DDBJ whole genome shotgun (WGS) entry which is preliminary data.</text>
</comment>
<gene>
    <name evidence="3" type="ORF">FB567DRAFT_450245</name>
</gene>
<dbReference type="Pfam" id="PF00026">
    <property type="entry name" value="Asp"/>
    <property type="match status" value="1"/>
</dbReference>
<dbReference type="OrthoDB" id="4074350at2759"/>
<dbReference type="EMBL" id="JAGMVJ010000017">
    <property type="protein sequence ID" value="KAH7078200.1"/>
    <property type="molecule type" value="Genomic_DNA"/>
</dbReference>
<name>A0A8K0VUP6_9PLEO</name>
<sequence>MLLRDGDDGPWSSFRIGVGENDTQQIRVLPANTQSSTLVVIPEACDSTITQAGKSCTDQRGGLFMRNESKSWQYSGQYQLDTFLEERIGVAGDGLFGFDSLSLGWNGDGLPTIAEQSVAGIITPSLALGSLALNPRPINFTNYNNPVASLLQNLRNISAPIPSLSWSYTAGAYNLAPKVFGSLVLGGYDSTRFEPNNVTFPFGADDSMDLQVAIQRISVNGTRTSLQNTPIISYMSTLVPDIWLPSDTCTEFSKAFGLSFNNTSNDFYVNSTMHQLNLERNPIVSMRVGPEASGDSVTIQLPYWNFYLATRPGTIAPDDEGTFRFPIRRASNDTQYILGRAFLQSAYVSADYERGIFNLSQAVFPSSSTKSRIVAILPREPVLQKASKSGLSTGVISGIVAGSVIAILVLVAVLVLLLYRRRVQRKKTEEPHELDDTDMLNTTAHEVGGDDKRHEVPDGAGLKHEMLGDSNPKIEMSACAEQEKPVEAADTQVHVYELPANEKKYVEMEGEGHYKEMG</sequence>
<organism evidence="3 4">
    <name type="scientific">Paraphoma chrysanthemicola</name>
    <dbReference type="NCBI Taxonomy" id="798071"/>
    <lineage>
        <taxon>Eukaryota</taxon>
        <taxon>Fungi</taxon>
        <taxon>Dikarya</taxon>
        <taxon>Ascomycota</taxon>
        <taxon>Pezizomycotina</taxon>
        <taxon>Dothideomycetes</taxon>
        <taxon>Pleosporomycetidae</taxon>
        <taxon>Pleosporales</taxon>
        <taxon>Pleosporineae</taxon>
        <taxon>Phaeosphaeriaceae</taxon>
        <taxon>Paraphoma</taxon>
    </lineage>
</organism>
<dbReference type="Gene3D" id="2.40.70.10">
    <property type="entry name" value="Acid Proteases"/>
    <property type="match status" value="2"/>
</dbReference>
<proteinExistence type="predicted"/>